<dbReference type="PANTHER" id="PTHR43182:SF1">
    <property type="entry name" value="COBALT-PRECORRIN-7 C(5)-METHYLTRANSFERASE"/>
    <property type="match status" value="1"/>
</dbReference>
<organism evidence="7 8">
    <name type="scientific">Syntrophotalea carbinolica (strain DSM 2380 / NBRC 103641 / GraBd1)</name>
    <name type="common">Pelobacter carbinolicus</name>
    <dbReference type="NCBI Taxonomy" id="338963"/>
    <lineage>
        <taxon>Bacteria</taxon>
        <taxon>Pseudomonadati</taxon>
        <taxon>Thermodesulfobacteriota</taxon>
        <taxon>Desulfuromonadia</taxon>
        <taxon>Desulfuromonadales</taxon>
        <taxon>Syntrophotaleaceae</taxon>
        <taxon>Syntrophotalea</taxon>
    </lineage>
</organism>
<keyword evidence="5" id="KW-0949">S-adenosyl-L-methionine</keyword>
<dbReference type="GO" id="GO:0032259">
    <property type="term" value="P:methylation"/>
    <property type="evidence" value="ECO:0007669"/>
    <property type="project" value="UniProtKB-KW"/>
</dbReference>
<name>Q3A7B0_SYNC1</name>
<dbReference type="NCBIfam" id="TIGR02467">
    <property type="entry name" value="CbiE"/>
    <property type="match status" value="1"/>
</dbReference>
<dbReference type="RefSeq" id="WP_011340158.1">
    <property type="nucleotide sequence ID" value="NC_007498.2"/>
</dbReference>
<dbReference type="KEGG" id="pca:Pcar_0474"/>
<gene>
    <name evidence="7" type="primary">cbiE</name>
    <name evidence="7" type="ordered locus">Pcar_0474</name>
</gene>
<dbReference type="HOGENOM" id="CLU_089162_0_0_7"/>
<dbReference type="Pfam" id="PF00590">
    <property type="entry name" value="TP_methylase"/>
    <property type="match status" value="1"/>
</dbReference>
<dbReference type="Proteomes" id="UP000002534">
    <property type="component" value="Chromosome"/>
</dbReference>
<evidence type="ECO:0000256" key="2">
    <source>
        <dbReference type="ARBA" id="ARBA00022573"/>
    </source>
</evidence>
<evidence type="ECO:0000256" key="3">
    <source>
        <dbReference type="ARBA" id="ARBA00022603"/>
    </source>
</evidence>
<dbReference type="InterPro" id="IPR014776">
    <property type="entry name" value="4pyrrole_Mease_sub2"/>
</dbReference>
<evidence type="ECO:0000256" key="4">
    <source>
        <dbReference type="ARBA" id="ARBA00022679"/>
    </source>
</evidence>
<sequence length="214" mass="22618">MAITDQPITIVGCGPGGSAYLTDAARQAVNRADILIGANRLLALFPEAKGKRVVVGADIAAALEFMDTHIGHTPMVVLVTGDPGMHSLARPVVRHFGRKLCRIIPGISSVQAAFAAAGLDWMDARILSAHGALPDIDHSELDTVDKIAVLAGSPAALRWIAALAEHLAPRWVLVCEELTLPGETVTQVTASDLVTMQASSRTVVLLVRPDVWDV</sequence>
<dbReference type="EMBL" id="CP000142">
    <property type="protein sequence ID" value="ABA87734.1"/>
    <property type="molecule type" value="Genomic_DNA"/>
</dbReference>
<protein>
    <submittedName>
        <fullName evidence="7">Cobalt-precorrin-6B C5-methyltransferase, putative</fullName>
    </submittedName>
</protein>
<dbReference type="InterPro" id="IPR000878">
    <property type="entry name" value="4pyrrol_Mease"/>
</dbReference>
<dbReference type="InterPro" id="IPR035996">
    <property type="entry name" value="4pyrrol_Methylase_sf"/>
</dbReference>
<dbReference type="OrthoDB" id="9780707at2"/>
<evidence type="ECO:0000256" key="1">
    <source>
        <dbReference type="ARBA" id="ARBA00004953"/>
    </source>
</evidence>
<evidence type="ECO:0000256" key="5">
    <source>
        <dbReference type="ARBA" id="ARBA00022691"/>
    </source>
</evidence>
<dbReference type="InterPro" id="IPR050714">
    <property type="entry name" value="Cobalamin_biosynth_MTase"/>
</dbReference>
<dbReference type="SUPFAM" id="SSF53790">
    <property type="entry name" value="Tetrapyrrole methylase"/>
    <property type="match status" value="1"/>
</dbReference>
<comment type="pathway">
    <text evidence="1">Cofactor biosynthesis; adenosylcobalamin biosynthesis.</text>
</comment>
<feature type="domain" description="Tetrapyrrole methylase" evidence="6">
    <location>
        <begin position="8"/>
        <end position="193"/>
    </location>
</feature>
<dbReference type="CDD" id="cd11644">
    <property type="entry name" value="Precorrin-6Y-MT"/>
    <property type="match status" value="1"/>
</dbReference>
<dbReference type="InterPro" id="IPR012818">
    <property type="entry name" value="CbiE"/>
</dbReference>
<dbReference type="eggNOG" id="COG2241">
    <property type="taxonomic scope" value="Bacteria"/>
</dbReference>
<reference evidence="8" key="1">
    <citation type="submission" date="2005-10" db="EMBL/GenBank/DDBJ databases">
        <title>Complete sequence of Pelobacter carbinolicus DSM 2380.</title>
        <authorList>
            <person name="Copeland A."/>
            <person name="Lucas S."/>
            <person name="Lapidus A."/>
            <person name="Barry K."/>
            <person name="Detter J.C."/>
            <person name="Glavina T."/>
            <person name="Hammon N."/>
            <person name="Israni S."/>
            <person name="Pitluck S."/>
            <person name="Chertkov O."/>
            <person name="Schmutz J."/>
            <person name="Larimer F."/>
            <person name="Land M."/>
            <person name="Kyrpides N."/>
            <person name="Ivanova N."/>
            <person name="Richardson P."/>
        </authorList>
    </citation>
    <scope>NUCLEOTIDE SEQUENCE [LARGE SCALE GENOMIC DNA]</scope>
    <source>
        <strain evidence="8">DSM 2380 / NBRC 103641 / GraBd1</strain>
    </source>
</reference>
<proteinExistence type="predicted"/>
<reference evidence="7 8" key="2">
    <citation type="journal article" date="2012" name="BMC Genomics">
        <title>The genome of Pelobacter carbinolicus reveals surprising metabolic capabilities and physiological features.</title>
        <authorList>
            <person name="Aklujkar M."/>
            <person name="Haveman S.A."/>
            <person name="Didonato R.Jr."/>
            <person name="Chertkov O."/>
            <person name="Han C.S."/>
            <person name="Land M.L."/>
            <person name="Brown P."/>
            <person name="Lovley D.R."/>
        </authorList>
    </citation>
    <scope>NUCLEOTIDE SEQUENCE [LARGE SCALE GENOMIC DNA]</scope>
    <source>
        <strain evidence="8">DSM 2380 / NBRC 103641 / GraBd1</strain>
    </source>
</reference>
<evidence type="ECO:0000313" key="8">
    <source>
        <dbReference type="Proteomes" id="UP000002534"/>
    </source>
</evidence>
<dbReference type="Gene3D" id="3.40.1010.10">
    <property type="entry name" value="Cobalt-precorrin-4 Transmethylase, Domain 1"/>
    <property type="match status" value="1"/>
</dbReference>
<keyword evidence="8" id="KW-1185">Reference proteome</keyword>
<keyword evidence="3 7" id="KW-0489">Methyltransferase</keyword>
<dbReference type="Gene3D" id="3.30.950.10">
    <property type="entry name" value="Methyltransferase, Cobalt-precorrin-4 Transmethylase, Domain 2"/>
    <property type="match status" value="1"/>
</dbReference>
<keyword evidence="2" id="KW-0169">Cobalamin biosynthesis</keyword>
<evidence type="ECO:0000259" key="6">
    <source>
        <dbReference type="Pfam" id="PF00590"/>
    </source>
</evidence>
<accession>Q3A7B0</accession>
<dbReference type="STRING" id="338963.Pcar_0474"/>
<dbReference type="AlphaFoldDB" id="Q3A7B0"/>
<evidence type="ECO:0000313" key="7">
    <source>
        <dbReference type="EMBL" id="ABA87734.1"/>
    </source>
</evidence>
<dbReference type="GO" id="GO:0008276">
    <property type="term" value="F:protein methyltransferase activity"/>
    <property type="evidence" value="ECO:0007669"/>
    <property type="project" value="InterPro"/>
</dbReference>
<dbReference type="GO" id="GO:0009236">
    <property type="term" value="P:cobalamin biosynthetic process"/>
    <property type="evidence" value="ECO:0007669"/>
    <property type="project" value="UniProtKB-UniPathway"/>
</dbReference>
<keyword evidence="4 7" id="KW-0808">Transferase</keyword>
<dbReference type="InterPro" id="IPR014777">
    <property type="entry name" value="4pyrrole_Mease_sub1"/>
</dbReference>
<dbReference type="UniPathway" id="UPA00148"/>
<dbReference type="PANTHER" id="PTHR43182">
    <property type="entry name" value="COBALT-PRECORRIN-6B C(15)-METHYLTRANSFERASE (DECARBOXYLATING)"/>
    <property type="match status" value="1"/>
</dbReference>